<organism evidence="1 2">
    <name type="scientific">Prevotella bivia DNF00320</name>
    <dbReference type="NCBI Taxonomy" id="1401068"/>
    <lineage>
        <taxon>Bacteria</taxon>
        <taxon>Pseudomonadati</taxon>
        <taxon>Bacteroidota</taxon>
        <taxon>Bacteroidia</taxon>
        <taxon>Bacteroidales</taxon>
        <taxon>Prevotellaceae</taxon>
        <taxon>Prevotella</taxon>
    </lineage>
</organism>
<evidence type="ECO:0000313" key="2">
    <source>
        <dbReference type="Proteomes" id="UP000029525"/>
    </source>
</evidence>
<name>A0A096A5H5_9BACT</name>
<dbReference type="AlphaFoldDB" id="A0A096A5H5"/>
<protein>
    <submittedName>
        <fullName evidence="1">Uncharacterized protein</fullName>
    </submittedName>
</protein>
<evidence type="ECO:0000313" key="1">
    <source>
        <dbReference type="EMBL" id="KGF41796.1"/>
    </source>
</evidence>
<accession>A0A096A5H5</accession>
<proteinExistence type="predicted"/>
<dbReference type="OrthoDB" id="1028249at2"/>
<sequence length="173" mass="20124">MSMFPFQQDLTQYLLSRGLIDEILPTTPDIADKWQQIAEAYLPDGIREFALYPTAALGWMMYIGMAIAKYWDEDWELYNKVDNLYLYLRDRIDYDHMDEYILQKVLLLSEDDQKFWLEVVGECASRTNNKLMHLGIQPGSKEAFLAFVDALQQLYVMGAAVELNALGYRMIKG</sequence>
<reference evidence="1 2" key="1">
    <citation type="submission" date="2014-07" db="EMBL/GenBank/DDBJ databases">
        <authorList>
            <person name="McCorrison J."/>
            <person name="Sanka R."/>
            <person name="Torralba M."/>
            <person name="Gillis M."/>
            <person name="Haft D.H."/>
            <person name="Methe B."/>
            <person name="Sutton G."/>
            <person name="Nelson K.E."/>
        </authorList>
    </citation>
    <scope>NUCLEOTIDE SEQUENCE [LARGE SCALE GENOMIC DNA]</scope>
    <source>
        <strain evidence="1 2">DNF00320</strain>
    </source>
</reference>
<comment type="caution">
    <text evidence="1">The sequence shown here is derived from an EMBL/GenBank/DDBJ whole genome shotgun (WGS) entry which is preliminary data.</text>
</comment>
<dbReference type="EMBL" id="JRNQ01000124">
    <property type="protein sequence ID" value="KGF41796.1"/>
    <property type="molecule type" value="Genomic_DNA"/>
</dbReference>
<dbReference type="Proteomes" id="UP000029525">
    <property type="component" value="Unassembled WGS sequence"/>
</dbReference>
<dbReference type="RefSeq" id="WP_036868914.1">
    <property type="nucleotide sequence ID" value="NZ_JRNQ01000124.1"/>
</dbReference>
<gene>
    <name evidence="1" type="ORF">HMPREF0647_11230</name>
</gene>